<feature type="compositionally biased region" description="Acidic residues" evidence="1">
    <location>
        <begin position="162"/>
        <end position="171"/>
    </location>
</feature>
<feature type="compositionally biased region" description="Basic and acidic residues" evidence="1">
    <location>
        <begin position="172"/>
        <end position="199"/>
    </location>
</feature>
<dbReference type="InterPro" id="IPR021641">
    <property type="entry name" value="DUF3245"/>
</dbReference>
<organism evidence="2 3">
    <name type="scientific">Cucurbitaria berberidis CBS 394.84</name>
    <dbReference type="NCBI Taxonomy" id="1168544"/>
    <lineage>
        <taxon>Eukaryota</taxon>
        <taxon>Fungi</taxon>
        <taxon>Dikarya</taxon>
        <taxon>Ascomycota</taxon>
        <taxon>Pezizomycotina</taxon>
        <taxon>Dothideomycetes</taxon>
        <taxon>Pleosporomycetidae</taxon>
        <taxon>Pleosporales</taxon>
        <taxon>Pleosporineae</taxon>
        <taxon>Cucurbitariaceae</taxon>
        <taxon>Cucurbitaria</taxon>
    </lineage>
</organism>
<feature type="compositionally biased region" description="Acidic residues" evidence="1">
    <location>
        <begin position="200"/>
        <end position="211"/>
    </location>
</feature>
<dbReference type="GeneID" id="63844268"/>
<evidence type="ECO:0000313" key="3">
    <source>
        <dbReference type="Proteomes" id="UP000800039"/>
    </source>
</evidence>
<dbReference type="OrthoDB" id="3438340at2759"/>
<dbReference type="Proteomes" id="UP000800039">
    <property type="component" value="Unassembled WGS sequence"/>
</dbReference>
<gene>
    <name evidence="2" type="ORF">K460DRAFT_177574</name>
</gene>
<accession>A0A9P4GAH4</accession>
<comment type="caution">
    <text evidence="2">The sequence shown here is derived from an EMBL/GenBank/DDBJ whole genome shotgun (WGS) entry which is preliminary data.</text>
</comment>
<feature type="region of interest" description="Disordered" evidence="1">
    <location>
        <begin position="100"/>
        <end position="253"/>
    </location>
</feature>
<dbReference type="EMBL" id="ML976618">
    <property type="protein sequence ID" value="KAF1842010.1"/>
    <property type="molecule type" value="Genomic_DNA"/>
</dbReference>
<protein>
    <submittedName>
        <fullName evidence="2">Uncharacterized protein</fullName>
    </submittedName>
</protein>
<feature type="region of interest" description="Disordered" evidence="1">
    <location>
        <begin position="27"/>
        <end position="87"/>
    </location>
</feature>
<dbReference type="Pfam" id="PF11595">
    <property type="entry name" value="DUF3245"/>
    <property type="match status" value="1"/>
</dbReference>
<evidence type="ECO:0000313" key="2">
    <source>
        <dbReference type="EMBL" id="KAF1842010.1"/>
    </source>
</evidence>
<feature type="compositionally biased region" description="Basic residues" evidence="1">
    <location>
        <begin position="216"/>
        <end position="226"/>
    </location>
</feature>
<feature type="compositionally biased region" description="Basic residues" evidence="1">
    <location>
        <begin position="240"/>
        <end position="253"/>
    </location>
</feature>
<reference evidence="2" key="1">
    <citation type="submission" date="2020-01" db="EMBL/GenBank/DDBJ databases">
        <authorList>
            <consortium name="DOE Joint Genome Institute"/>
            <person name="Haridas S."/>
            <person name="Albert R."/>
            <person name="Binder M."/>
            <person name="Bloem J."/>
            <person name="Labutti K."/>
            <person name="Salamov A."/>
            <person name="Andreopoulos B."/>
            <person name="Baker S.E."/>
            <person name="Barry K."/>
            <person name="Bills G."/>
            <person name="Bluhm B.H."/>
            <person name="Cannon C."/>
            <person name="Castanera R."/>
            <person name="Culley D.E."/>
            <person name="Daum C."/>
            <person name="Ezra D."/>
            <person name="Gonzalez J.B."/>
            <person name="Henrissat B."/>
            <person name="Kuo A."/>
            <person name="Liang C."/>
            <person name="Lipzen A."/>
            <person name="Lutzoni F."/>
            <person name="Magnuson J."/>
            <person name="Mondo S."/>
            <person name="Nolan M."/>
            <person name="Ohm R."/>
            <person name="Pangilinan J."/>
            <person name="Park H.-J."/>
            <person name="Ramirez L."/>
            <person name="Alfaro M."/>
            <person name="Sun H."/>
            <person name="Tritt A."/>
            <person name="Yoshinaga Y."/>
            <person name="Zwiers L.-H."/>
            <person name="Turgeon B.G."/>
            <person name="Goodwin S.B."/>
            <person name="Spatafora J.W."/>
            <person name="Crous P.W."/>
            <person name="Grigoriev I.V."/>
        </authorList>
    </citation>
    <scope>NUCLEOTIDE SEQUENCE</scope>
    <source>
        <strain evidence="2">CBS 394.84</strain>
    </source>
</reference>
<proteinExistence type="predicted"/>
<dbReference type="AlphaFoldDB" id="A0A9P4GAH4"/>
<evidence type="ECO:0000256" key="1">
    <source>
        <dbReference type="SAM" id="MobiDB-lite"/>
    </source>
</evidence>
<feature type="compositionally biased region" description="Polar residues" evidence="1">
    <location>
        <begin position="35"/>
        <end position="47"/>
    </location>
</feature>
<sequence length="253" mass="28061">MSKRSIDGDVIANRMSLVEAKGQKFLASLLGPQSEPKQPSDGANQQDEQNEHEDLKENFGHDRLGVGGILPKDIADGSFTKRIPTSSDKLLEQLIGKKRAKAHIAAKQEAARPNAKAQRNGKPAAMTKEESEDEEEGRAASFKSKRRKGAGKKSVVVVKNEESDDENEDEETRAKRLEASKSNEELKEATADKQVKDEQVNDEQLEPDEEIGTTSVKKKLPSRGRTRPTSYLDEILAERSKKKNKKNKSLAEE</sequence>
<dbReference type="RefSeq" id="XP_040784573.1">
    <property type="nucleotide sequence ID" value="XM_040927016.1"/>
</dbReference>
<keyword evidence="3" id="KW-1185">Reference proteome</keyword>
<name>A0A9P4GAH4_9PLEO</name>
<feature type="compositionally biased region" description="Basic and acidic residues" evidence="1">
    <location>
        <begin position="52"/>
        <end position="64"/>
    </location>
</feature>